<organism evidence="1 2">
    <name type="scientific">Trichoderma lentiforme</name>
    <dbReference type="NCBI Taxonomy" id="1567552"/>
    <lineage>
        <taxon>Eukaryota</taxon>
        <taxon>Fungi</taxon>
        <taxon>Dikarya</taxon>
        <taxon>Ascomycota</taxon>
        <taxon>Pezizomycotina</taxon>
        <taxon>Sordariomycetes</taxon>
        <taxon>Hypocreomycetidae</taxon>
        <taxon>Hypocreales</taxon>
        <taxon>Hypocreaceae</taxon>
        <taxon>Trichoderma</taxon>
    </lineage>
</organism>
<keyword evidence="2" id="KW-1185">Reference proteome</keyword>
<evidence type="ECO:0000313" key="1">
    <source>
        <dbReference type="EMBL" id="KAF3063369.1"/>
    </source>
</evidence>
<proteinExistence type="predicted"/>
<comment type="caution">
    <text evidence="1">The sequence shown here is derived from an EMBL/GenBank/DDBJ whole genome shotgun (WGS) entry which is preliminary data.</text>
</comment>
<name>A0A9P5C8H8_9HYPO</name>
<reference evidence="1 2" key="1">
    <citation type="submission" date="2018-06" db="EMBL/GenBank/DDBJ databases">
        <title>Genome analysis of cellulolytic fungus Trichoderma lentiforme CFAM-422.</title>
        <authorList>
            <person name="Steindorff A.S."/>
            <person name="Formighieri E.F."/>
            <person name="Midorikawa G.E.O."/>
            <person name="Tamietti M.S."/>
            <person name="Ramos E.Z."/>
            <person name="Silva A.S."/>
            <person name="Bon E.P.S."/>
            <person name="Mendes T.D."/>
            <person name="Damaso M.C.T."/>
            <person name="Favaro L.C.L."/>
        </authorList>
    </citation>
    <scope>NUCLEOTIDE SEQUENCE [LARGE SCALE GENOMIC DNA]</scope>
    <source>
        <strain evidence="1 2">CFAM-422</strain>
    </source>
</reference>
<dbReference type="AlphaFoldDB" id="A0A9P5C8H8"/>
<dbReference type="Proteomes" id="UP000801864">
    <property type="component" value="Unassembled WGS sequence"/>
</dbReference>
<sequence length="137" mass="14598">MPWALLRDPALRSPAGPLDSSSMDSGLGSGLLDSSTLAAAPSASRQRALGFTALAEVPMLSPARVLCWFCAANGAVTDLLEKPLHQLGGPAIPSGYLLKHLDGVPKTTQRRPITSGIRRASRWLHWDSSQLKPKTEC</sequence>
<gene>
    <name evidence="1" type="ORF">CFAM422_010041</name>
</gene>
<protein>
    <submittedName>
        <fullName evidence="1">Uncharacterized protein</fullName>
    </submittedName>
</protein>
<evidence type="ECO:0000313" key="2">
    <source>
        <dbReference type="Proteomes" id="UP000801864"/>
    </source>
</evidence>
<accession>A0A9P5C8H8</accession>
<dbReference type="EMBL" id="QLNT01000019">
    <property type="protein sequence ID" value="KAF3063369.1"/>
    <property type="molecule type" value="Genomic_DNA"/>
</dbReference>